<dbReference type="SUPFAM" id="SSF51735">
    <property type="entry name" value="NAD(P)-binding Rossmann-fold domains"/>
    <property type="match status" value="1"/>
</dbReference>
<dbReference type="Proteomes" id="UP000618754">
    <property type="component" value="Unassembled WGS sequence"/>
</dbReference>
<keyword evidence="3" id="KW-1185">Reference proteome</keyword>
<dbReference type="Pfam" id="PF01370">
    <property type="entry name" value="Epimerase"/>
    <property type="match status" value="1"/>
</dbReference>
<evidence type="ECO:0000313" key="3">
    <source>
        <dbReference type="Proteomes" id="UP000618754"/>
    </source>
</evidence>
<dbReference type="Gene3D" id="3.40.50.720">
    <property type="entry name" value="NAD(P)-binding Rossmann-like Domain"/>
    <property type="match status" value="1"/>
</dbReference>
<protein>
    <submittedName>
        <fullName evidence="2">SDR family oxidoreductase</fullName>
    </submittedName>
</protein>
<sequence length="299" mass="31696">MRVFVTGATGFVGSAVVQELMAAGHQVLGLVRSDASAKLLSATGAEVHRGDIEDLDSLRSGVAVADAVIHTAFNHDFSKYQANCETDRRVITAMADVLIGSDRPLIITSGTGLLAGNGLVATEELMPPAASAAMPRVASEEAATAAMERGVRALVLRLPPSVHGDGDHGFIPALIGIARQKGVAAYVGEGLNRWPAVHRLDAARLYRLALEQGTGIGRYHAVDDQGIAMRDIAAIIGKHLNIPVVSKSPQEAAKHFGWIAHFAGFDNPSSSALTRQWLGWQPTQPGLIADLDRSQYFEI</sequence>
<proteinExistence type="predicted"/>
<dbReference type="InterPro" id="IPR001509">
    <property type="entry name" value="Epimerase_deHydtase"/>
</dbReference>
<dbReference type="InterPro" id="IPR036291">
    <property type="entry name" value="NAD(P)-bd_dom_sf"/>
</dbReference>
<dbReference type="PANTHER" id="PTHR48079">
    <property type="entry name" value="PROTEIN YEEZ"/>
    <property type="match status" value="1"/>
</dbReference>
<organism evidence="2 3">
    <name type="scientific">Mucilaginibacter rigui</name>
    <dbReference type="NCBI Taxonomy" id="534635"/>
    <lineage>
        <taxon>Bacteria</taxon>
        <taxon>Pseudomonadati</taxon>
        <taxon>Bacteroidota</taxon>
        <taxon>Sphingobacteriia</taxon>
        <taxon>Sphingobacteriales</taxon>
        <taxon>Sphingobacteriaceae</taxon>
        <taxon>Mucilaginibacter</taxon>
    </lineage>
</organism>
<dbReference type="RefSeq" id="WP_191174168.1">
    <property type="nucleotide sequence ID" value="NZ_JACWMW010000001.1"/>
</dbReference>
<name>A0ABR7X127_9SPHI</name>
<dbReference type="CDD" id="cd05262">
    <property type="entry name" value="SDR_a7"/>
    <property type="match status" value="1"/>
</dbReference>
<reference evidence="2 3" key="1">
    <citation type="submission" date="2020-09" db="EMBL/GenBank/DDBJ databases">
        <title>Novel species of Mucilaginibacter isolated from a glacier on the Tibetan Plateau.</title>
        <authorList>
            <person name="Liu Q."/>
            <person name="Xin Y.-H."/>
        </authorList>
    </citation>
    <scope>NUCLEOTIDE SEQUENCE [LARGE SCALE GENOMIC DNA]</scope>
    <source>
        <strain evidence="2 3">CGMCC 1.13878</strain>
    </source>
</reference>
<gene>
    <name evidence="2" type="ORF">IDJ75_03265</name>
</gene>
<dbReference type="InterPro" id="IPR051783">
    <property type="entry name" value="NAD(P)-dependent_oxidoreduct"/>
</dbReference>
<comment type="caution">
    <text evidence="2">The sequence shown here is derived from an EMBL/GenBank/DDBJ whole genome shotgun (WGS) entry which is preliminary data.</text>
</comment>
<dbReference type="PANTHER" id="PTHR48079:SF6">
    <property type="entry name" value="NAD(P)-BINDING DOMAIN-CONTAINING PROTEIN-RELATED"/>
    <property type="match status" value="1"/>
</dbReference>
<evidence type="ECO:0000313" key="2">
    <source>
        <dbReference type="EMBL" id="MBD1384284.1"/>
    </source>
</evidence>
<accession>A0ABR7X127</accession>
<dbReference type="EMBL" id="JACWMW010000001">
    <property type="protein sequence ID" value="MBD1384284.1"/>
    <property type="molecule type" value="Genomic_DNA"/>
</dbReference>
<feature type="domain" description="NAD-dependent epimerase/dehydratase" evidence="1">
    <location>
        <begin position="3"/>
        <end position="213"/>
    </location>
</feature>
<evidence type="ECO:0000259" key="1">
    <source>
        <dbReference type="Pfam" id="PF01370"/>
    </source>
</evidence>